<sequence length="182" mass="20687">MKKTYLSASLILALVTLLFIGACKKNKSEQAPSDSFLPMQVGNLWYLNAENYTEIKEKVIINNKPYFQFYSLIGGDAIAIAYLRIDEKNRLIESYPDAPLKIFLRADFNASVGDKFFTTGDKDYNDNEVTVIQKSDTEMTFSFDAVYHPNLKGHPHPVKYIKGRGFPGNWKKVVINGVVYQN</sequence>
<gene>
    <name evidence="1" type="ORF">SAMN04488024_101705</name>
</gene>
<name>A0A1G6K9G6_9SPHI</name>
<protein>
    <recommendedName>
        <fullName evidence="3">Lipoprotein</fullName>
    </recommendedName>
</protein>
<keyword evidence="2" id="KW-1185">Reference proteome</keyword>
<dbReference type="Proteomes" id="UP000199455">
    <property type="component" value="Unassembled WGS sequence"/>
</dbReference>
<accession>A0A1G6K9G6</accession>
<organism evidence="1 2">
    <name type="scientific">Pedobacter soli</name>
    <dbReference type="NCBI Taxonomy" id="390242"/>
    <lineage>
        <taxon>Bacteria</taxon>
        <taxon>Pseudomonadati</taxon>
        <taxon>Bacteroidota</taxon>
        <taxon>Sphingobacteriia</taxon>
        <taxon>Sphingobacteriales</taxon>
        <taxon>Sphingobacteriaceae</taxon>
        <taxon>Pedobacter</taxon>
    </lineage>
</organism>
<evidence type="ECO:0000313" key="1">
    <source>
        <dbReference type="EMBL" id="SDC27660.1"/>
    </source>
</evidence>
<dbReference type="RefSeq" id="WP_090764551.1">
    <property type="nucleotide sequence ID" value="NZ_FMZH01000001.1"/>
</dbReference>
<proteinExistence type="predicted"/>
<dbReference type="AlphaFoldDB" id="A0A1G6K9G6"/>
<dbReference type="EMBL" id="FMZH01000001">
    <property type="protein sequence ID" value="SDC27660.1"/>
    <property type="molecule type" value="Genomic_DNA"/>
</dbReference>
<evidence type="ECO:0000313" key="2">
    <source>
        <dbReference type="Proteomes" id="UP000199455"/>
    </source>
</evidence>
<dbReference type="PROSITE" id="PS51257">
    <property type="entry name" value="PROKAR_LIPOPROTEIN"/>
    <property type="match status" value="1"/>
</dbReference>
<evidence type="ECO:0008006" key="3">
    <source>
        <dbReference type="Google" id="ProtNLM"/>
    </source>
</evidence>
<reference evidence="2" key="1">
    <citation type="submission" date="2016-10" db="EMBL/GenBank/DDBJ databases">
        <authorList>
            <person name="Varghese N."/>
            <person name="Submissions S."/>
        </authorList>
    </citation>
    <scope>NUCLEOTIDE SEQUENCE [LARGE SCALE GENOMIC DNA]</scope>
    <source>
        <strain evidence="2">DSM 18609</strain>
    </source>
</reference>